<organism evidence="1 2">
    <name type="scientific">Nguyenibacter vanlangensis</name>
    <dbReference type="NCBI Taxonomy" id="1216886"/>
    <lineage>
        <taxon>Bacteria</taxon>
        <taxon>Pseudomonadati</taxon>
        <taxon>Pseudomonadota</taxon>
        <taxon>Alphaproteobacteria</taxon>
        <taxon>Acetobacterales</taxon>
        <taxon>Acetobacteraceae</taxon>
        <taxon>Nguyenibacter</taxon>
    </lineage>
</organism>
<evidence type="ECO:0000313" key="1">
    <source>
        <dbReference type="EMBL" id="XAE41978.1"/>
    </source>
</evidence>
<evidence type="ECO:0000313" key="2">
    <source>
        <dbReference type="Proteomes" id="UP001449795"/>
    </source>
</evidence>
<dbReference type="RefSeq" id="WP_323992881.1">
    <property type="nucleotide sequence ID" value="NZ_CP152276.1"/>
</dbReference>
<accession>A0ABZ3D2J1</accession>
<protein>
    <recommendedName>
        <fullName evidence="3">YbaB/EbfC DNA-binding family protein</fullName>
    </recommendedName>
</protein>
<proteinExistence type="predicted"/>
<dbReference type="EMBL" id="CP152276">
    <property type="protein sequence ID" value="XAE41978.1"/>
    <property type="molecule type" value="Genomic_DNA"/>
</dbReference>
<dbReference type="Proteomes" id="UP001449795">
    <property type="component" value="Chromosome"/>
</dbReference>
<sequence>MTSENGNANGVSDEEAEILADRLLGAISISSVSISKNGVPVEMDAGEAEVLSMEMTEELQKSIRAELIADIKMRLREG</sequence>
<keyword evidence="2" id="KW-1185">Reference proteome</keyword>
<evidence type="ECO:0008006" key="3">
    <source>
        <dbReference type="Google" id="ProtNLM"/>
    </source>
</evidence>
<gene>
    <name evidence="1" type="ORF">AAC691_17125</name>
</gene>
<name>A0ABZ3D2J1_9PROT</name>
<reference evidence="1 2" key="1">
    <citation type="submission" date="2024-04" db="EMBL/GenBank/DDBJ databases">
        <title>Complete genome sequence of Nguyenibacter vanlangesis HBCM-1154, a strain capable of nitrogen fixation, IAA production, and phosphorus solubilization isolated from sugarcane soil.</title>
        <authorList>
            <person name="MY HANH P."/>
        </authorList>
    </citation>
    <scope>NUCLEOTIDE SEQUENCE [LARGE SCALE GENOMIC DNA]</scope>
    <source>
        <strain evidence="1 2">HBCM 1154</strain>
    </source>
</reference>